<keyword evidence="1" id="KW-0732">Signal</keyword>
<accession>A0A940YEF4</accession>
<organism evidence="3 4">
    <name type="scientific">Ideonella alba</name>
    <dbReference type="NCBI Taxonomy" id="2824118"/>
    <lineage>
        <taxon>Bacteria</taxon>
        <taxon>Pseudomonadati</taxon>
        <taxon>Pseudomonadota</taxon>
        <taxon>Betaproteobacteria</taxon>
        <taxon>Burkholderiales</taxon>
        <taxon>Sphaerotilaceae</taxon>
        <taxon>Ideonella</taxon>
    </lineage>
</organism>
<feature type="domain" description="Lcl C-terminal" evidence="2">
    <location>
        <begin position="36"/>
        <end position="160"/>
    </location>
</feature>
<proteinExistence type="predicted"/>
<evidence type="ECO:0000259" key="2">
    <source>
        <dbReference type="Pfam" id="PF07603"/>
    </source>
</evidence>
<keyword evidence="4" id="KW-1185">Reference proteome</keyword>
<evidence type="ECO:0000313" key="3">
    <source>
        <dbReference type="EMBL" id="MBQ0933055.1"/>
    </source>
</evidence>
<comment type="caution">
    <text evidence="3">The sequence shown here is derived from an EMBL/GenBank/DDBJ whole genome shotgun (WGS) entry which is preliminary data.</text>
</comment>
<protein>
    <submittedName>
        <fullName evidence="3">DUF1566 domain-containing protein</fullName>
    </submittedName>
</protein>
<dbReference type="PANTHER" id="PTHR35812:SF1">
    <property type="entry name" value="LIPOPROTEIN"/>
    <property type="match status" value="1"/>
</dbReference>
<evidence type="ECO:0000256" key="1">
    <source>
        <dbReference type="SAM" id="SignalP"/>
    </source>
</evidence>
<dbReference type="EMBL" id="JAGQDD010000023">
    <property type="protein sequence ID" value="MBQ0933055.1"/>
    <property type="molecule type" value="Genomic_DNA"/>
</dbReference>
<reference evidence="3 4" key="1">
    <citation type="submission" date="2021-04" db="EMBL/GenBank/DDBJ databases">
        <title>The genome sequence of Ideonella sp. 3Y2.</title>
        <authorList>
            <person name="Liu Y."/>
        </authorList>
    </citation>
    <scope>NUCLEOTIDE SEQUENCE [LARGE SCALE GENOMIC DNA]</scope>
    <source>
        <strain evidence="3 4">3Y2</strain>
    </source>
</reference>
<dbReference type="Pfam" id="PF07603">
    <property type="entry name" value="Lcl_C"/>
    <property type="match status" value="1"/>
</dbReference>
<dbReference type="InterPro" id="IPR011460">
    <property type="entry name" value="Lcl_C"/>
</dbReference>
<dbReference type="RefSeq" id="WP_210803827.1">
    <property type="nucleotide sequence ID" value="NZ_JAGQDD010000023.1"/>
</dbReference>
<dbReference type="AlphaFoldDB" id="A0A940YEF4"/>
<evidence type="ECO:0000313" key="4">
    <source>
        <dbReference type="Proteomes" id="UP000676246"/>
    </source>
</evidence>
<dbReference type="PANTHER" id="PTHR35812">
    <property type="entry name" value="LIPOPROTEIN"/>
    <property type="match status" value="1"/>
</dbReference>
<gene>
    <name evidence="3" type="ORF">KAK03_21500</name>
</gene>
<name>A0A940YEF4_9BURK</name>
<feature type="chain" id="PRO_5037114676" evidence="1">
    <location>
        <begin position="19"/>
        <end position="163"/>
    </location>
</feature>
<sequence>MNTIKTLALLAVACNAHAACPTWPAAQRFELHDDQVIDLRSGLVWQRCSAGQTWNGSTCTGTATTHTHADALGLARQANPGNNPSGWRLPQVKELASLLDMGCRLPAIDASVFPATPQDKAWSSTPFAQRPNIAWTVDFADSYVQNQTGIGNPLYVRLVRSAR</sequence>
<dbReference type="Proteomes" id="UP000676246">
    <property type="component" value="Unassembled WGS sequence"/>
</dbReference>
<feature type="signal peptide" evidence="1">
    <location>
        <begin position="1"/>
        <end position="18"/>
    </location>
</feature>